<dbReference type="AlphaFoldDB" id="A0A8X6MAM0"/>
<evidence type="ECO:0000313" key="2">
    <source>
        <dbReference type="Proteomes" id="UP000887013"/>
    </source>
</evidence>
<proteinExistence type="predicted"/>
<dbReference type="EMBL" id="BMAW01043499">
    <property type="protein sequence ID" value="GFS39740.1"/>
    <property type="molecule type" value="Genomic_DNA"/>
</dbReference>
<protein>
    <submittedName>
        <fullName evidence="1">Uncharacterized protein</fullName>
    </submittedName>
</protein>
<reference evidence="1" key="1">
    <citation type="submission" date="2020-08" db="EMBL/GenBank/DDBJ databases">
        <title>Multicomponent nature underlies the extraordinary mechanical properties of spider dragline silk.</title>
        <authorList>
            <person name="Kono N."/>
            <person name="Nakamura H."/>
            <person name="Mori M."/>
            <person name="Yoshida Y."/>
            <person name="Ohtoshi R."/>
            <person name="Malay A.D."/>
            <person name="Moran D.A.P."/>
            <person name="Tomita M."/>
            <person name="Numata K."/>
            <person name="Arakawa K."/>
        </authorList>
    </citation>
    <scope>NUCLEOTIDE SEQUENCE</scope>
</reference>
<comment type="caution">
    <text evidence="1">The sequence shown here is derived from an EMBL/GenBank/DDBJ whole genome shotgun (WGS) entry which is preliminary data.</text>
</comment>
<gene>
    <name evidence="1" type="ORF">NPIL_546491</name>
</gene>
<name>A0A8X6MAM0_NEPPI</name>
<accession>A0A8X6MAM0</accession>
<organism evidence="1 2">
    <name type="scientific">Nephila pilipes</name>
    <name type="common">Giant wood spider</name>
    <name type="synonym">Nephila maculata</name>
    <dbReference type="NCBI Taxonomy" id="299642"/>
    <lineage>
        <taxon>Eukaryota</taxon>
        <taxon>Metazoa</taxon>
        <taxon>Ecdysozoa</taxon>
        <taxon>Arthropoda</taxon>
        <taxon>Chelicerata</taxon>
        <taxon>Arachnida</taxon>
        <taxon>Araneae</taxon>
        <taxon>Araneomorphae</taxon>
        <taxon>Entelegynae</taxon>
        <taxon>Araneoidea</taxon>
        <taxon>Nephilidae</taxon>
        <taxon>Nephila</taxon>
    </lineage>
</organism>
<sequence length="75" mass="8469">MIHFPAADKETRFKSCDGRIIEWRGYMCEKMQGPIDNEARKLCASSNDKSTMAGSSLFADATLSRCEVDMETRQT</sequence>
<evidence type="ECO:0000313" key="1">
    <source>
        <dbReference type="EMBL" id="GFS39740.1"/>
    </source>
</evidence>
<dbReference type="Proteomes" id="UP000887013">
    <property type="component" value="Unassembled WGS sequence"/>
</dbReference>
<keyword evidence="2" id="KW-1185">Reference proteome</keyword>